<accession>A0A380HNH7</accession>
<dbReference type="Proteomes" id="UP000254707">
    <property type="component" value="Unassembled WGS sequence"/>
</dbReference>
<dbReference type="EMBL" id="UHED01000001">
    <property type="protein sequence ID" value="SUM83047.1"/>
    <property type="molecule type" value="Genomic_DNA"/>
</dbReference>
<evidence type="ECO:0000313" key="1">
    <source>
        <dbReference type="EMBL" id="SUM83047.1"/>
    </source>
</evidence>
<gene>
    <name evidence="1" type="ORF">NCTC7688_01616</name>
</gene>
<reference evidence="1 2" key="1">
    <citation type="submission" date="2018-06" db="EMBL/GenBank/DDBJ databases">
        <authorList>
            <consortium name="Pathogen Informatics"/>
            <person name="Doyle S."/>
        </authorList>
    </citation>
    <scope>NUCLEOTIDE SEQUENCE [LARGE SCALE GENOMIC DNA]</scope>
    <source>
        <strain evidence="1 2">NCTC7688</strain>
    </source>
</reference>
<protein>
    <submittedName>
        <fullName evidence="1">Uncharacterized protein</fullName>
    </submittedName>
</protein>
<sequence length="63" mass="6643">MILKKLLFATLATSDPLGGSIDSLLGAMASSALDISKGVYINMKSVKNAAGNYVFQGTNWGYQ</sequence>
<dbReference type="RefSeq" id="WP_041080680.1">
    <property type="nucleotide sequence ID" value="NZ_JALKMH010000001.1"/>
</dbReference>
<proteinExistence type="predicted"/>
<evidence type="ECO:0000313" key="2">
    <source>
        <dbReference type="Proteomes" id="UP000254707"/>
    </source>
</evidence>
<name>A0A380HNH7_STASA</name>
<organism evidence="1 2">
    <name type="scientific">Staphylococcus saprophyticus</name>
    <dbReference type="NCBI Taxonomy" id="29385"/>
    <lineage>
        <taxon>Bacteria</taxon>
        <taxon>Bacillati</taxon>
        <taxon>Bacillota</taxon>
        <taxon>Bacilli</taxon>
        <taxon>Bacillales</taxon>
        <taxon>Staphylococcaceae</taxon>
        <taxon>Staphylococcus</taxon>
    </lineage>
</organism>
<dbReference type="AlphaFoldDB" id="A0A380HNH7"/>